<keyword evidence="1" id="KW-0472">Membrane</keyword>
<evidence type="ECO:0000313" key="3">
    <source>
        <dbReference type="Proteomes" id="UP000612899"/>
    </source>
</evidence>
<dbReference type="RefSeq" id="WP_203907127.1">
    <property type="nucleotide sequence ID" value="NZ_BONY01000006.1"/>
</dbReference>
<accession>A0A8J3Q3K1</accession>
<proteinExistence type="predicted"/>
<comment type="caution">
    <text evidence="2">The sequence shown here is derived from an EMBL/GenBank/DDBJ whole genome shotgun (WGS) entry which is preliminary data.</text>
</comment>
<organism evidence="2 3">
    <name type="scientific">Rhizocola hellebori</name>
    <dbReference type="NCBI Taxonomy" id="1392758"/>
    <lineage>
        <taxon>Bacteria</taxon>
        <taxon>Bacillati</taxon>
        <taxon>Actinomycetota</taxon>
        <taxon>Actinomycetes</taxon>
        <taxon>Micromonosporales</taxon>
        <taxon>Micromonosporaceae</taxon>
        <taxon>Rhizocola</taxon>
    </lineage>
</organism>
<dbReference type="AlphaFoldDB" id="A0A8J3Q3K1"/>
<feature type="transmembrane region" description="Helical" evidence="1">
    <location>
        <begin position="110"/>
        <end position="133"/>
    </location>
</feature>
<keyword evidence="3" id="KW-1185">Reference proteome</keyword>
<evidence type="ECO:0000313" key="2">
    <source>
        <dbReference type="EMBL" id="GIH03210.1"/>
    </source>
</evidence>
<dbReference type="EMBL" id="BONY01000006">
    <property type="protein sequence ID" value="GIH03210.1"/>
    <property type="molecule type" value="Genomic_DNA"/>
</dbReference>
<keyword evidence="1" id="KW-1133">Transmembrane helix</keyword>
<dbReference type="Proteomes" id="UP000612899">
    <property type="component" value="Unassembled WGS sequence"/>
</dbReference>
<gene>
    <name evidence="2" type="ORF">Rhe02_12770</name>
</gene>
<feature type="transmembrane region" description="Helical" evidence="1">
    <location>
        <begin position="59"/>
        <end position="79"/>
    </location>
</feature>
<evidence type="ECO:0000256" key="1">
    <source>
        <dbReference type="SAM" id="Phobius"/>
    </source>
</evidence>
<reference evidence="2" key="1">
    <citation type="submission" date="2021-01" db="EMBL/GenBank/DDBJ databases">
        <title>Whole genome shotgun sequence of Rhizocola hellebori NBRC 109834.</title>
        <authorList>
            <person name="Komaki H."/>
            <person name="Tamura T."/>
        </authorList>
    </citation>
    <scope>NUCLEOTIDE SEQUENCE</scope>
    <source>
        <strain evidence="2">NBRC 109834</strain>
    </source>
</reference>
<name>A0A8J3Q3K1_9ACTN</name>
<protein>
    <submittedName>
        <fullName evidence="2">Uncharacterized protein</fullName>
    </submittedName>
</protein>
<sequence length="201" mass="21948">MALSTNDCALCNHRPAAEVTFRGHRGFIIYTQFYSKQGPFCRDCGVATFRDLTSLTLAFGWWSLFSIFIAPVVLVRNLIGLTKVAKLAAPEGGSDFIAPNMRPLPPAKPVFARPLSWIVPAVLAVLVALALSYTPGPGTDPQLQGCLTRTRFGGDKLVSCTQRHQFRVTAVVSDWSMCPAGTQEHVELLGKFRCLVADPPR</sequence>
<keyword evidence="1" id="KW-0812">Transmembrane</keyword>